<dbReference type="Pfam" id="PF01292">
    <property type="entry name" value="Ni_hydr_CYTB"/>
    <property type="match status" value="1"/>
</dbReference>
<dbReference type="AlphaFoldDB" id="M7PJ46"/>
<dbReference type="Proteomes" id="UP000012019">
    <property type="component" value="Unassembled WGS sequence"/>
</dbReference>
<dbReference type="RefSeq" id="WP_009725552.1">
    <property type="nucleotide sequence ID" value="NZ_APHR01000011.1"/>
</dbReference>
<evidence type="ECO:0000313" key="16">
    <source>
        <dbReference type="Proteomes" id="UP000012019"/>
    </source>
</evidence>
<keyword evidence="5" id="KW-1003">Cell membrane</keyword>
<dbReference type="PANTHER" id="PTHR30074">
    <property type="entry name" value="FORMATE DEHYDROGENASE, NITRATE-INDUCIBLE, CYTOCHROME B556 FDN SUBUNIT"/>
    <property type="match status" value="1"/>
</dbReference>
<evidence type="ECO:0000256" key="6">
    <source>
        <dbReference type="ARBA" id="ARBA00022617"/>
    </source>
</evidence>
<feature type="transmembrane region" description="Helical" evidence="13">
    <location>
        <begin position="20"/>
        <end position="38"/>
    </location>
</feature>
<feature type="transmembrane region" description="Helical" evidence="13">
    <location>
        <begin position="184"/>
        <end position="205"/>
    </location>
</feature>
<dbReference type="GO" id="GO:0036397">
    <property type="term" value="F:formate dehydrogenase (quinone) activity"/>
    <property type="evidence" value="ECO:0007669"/>
    <property type="project" value="TreeGrafter"/>
</dbReference>
<gene>
    <name evidence="15" type="ORF">MPL1_02558</name>
</gene>
<evidence type="ECO:0000256" key="3">
    <source>
        <dbReference type="ARBA" id="ARBA00010747"/>
    </source>
</evidence>
<evidence type="ECO:0000259" key="14">
    <source>
        <dbReference type="Pfam" id="PF01292"/>
    </source>
</evidence>
<keyword evidence="8" id="KW-0479">Metal-binding</keyword>
<dbReference type="GO" id="GO:0005886">
    <property type="term" value="C:plasma membrane"/>
    <property type="evidence" value="ECO:0007669"/>
    <property type="project" value="UniProtKB-SubCell"/>
</dbReference>
<feature type="transmembrane region" description="Helical" evidence="13">
    <location>
        <begin position="95"/>
        <end position="116"/>
    </location>
</feature>
<dbReference type="GO" id="GO:0009055">
    <property type="term" value="F:electron transfer activity"/>
    <property type="evidence" value="ECO:0007669"/>
    <property type="project" value="InterPro"/>
</dbReference>
<evidence type="ECO:0000256" key="11">
    <source>
        <dbReference type="ARBA" id="ARBA00023004"/>
    </source>
</evidence>
<dbReference type="PATRIC" id="fig|1286106.3.peg.510"/>
<feature type="transmembrane region" description="Helical" evidence="13">
    <location>
        <begin position="272"/>
        <end position="296"/>
    </location>
</feature>
<dbReference type="Gene3D" id="1.20.950.20">
    <property type="entry name" value="Transmembrane di-heme cytochromes, Chain C"/>
    <property type="match status" value="1"/>
</dbReference>
<dbReference type="FunFam" id="1.20.950.20:FF:000002">
    <property type="entry name" value="Formate dehydrogenase cytochrome b556 subunit"/>
    <property type="match status" value="1"/>
</dbReference>
<dbReference type="InterPro" id="IPR011577">
    <property type="entry name" value="Cyt_b561_bac/Ni-Hgenase"/>
</dbReference>
<name>M7PJ46_9GAMM</name>
<comment type="similarity">
    <text evidence="3">Belongs to the formate dehydrogenase gamma subunit family.</text>
</comment>
<proteinExistence type="inferred from homology"/>
<evidence type="ECO:0000256" key="2">
    <source>
        <dbReference type="ARBA" id="ARBA00004651"/>
    </source>
</evidence>
<evidence type="ECO:0000313" key="15">
    <source>
        <dbReference type="EMBL" id="EMR13905.1"/>
    </source>
</evidence>
<comment type="subcellular location">
    <subcellularLocation>
        <location evidence="2">Cell membrane</location>
        <topology evidence="2">Multi-pass membrane protein</topology>
    </subcellularLocation>
</comment>
<dbReference type="InterPro" id="IPR006471">
    <property type="entry name" value="Formate_DH_gsu"/>
</dbReference>
<feature type="transmembrane region" description="Helical" evidence="13">
    <location>
        <begin position="241"/>
        <end position="260"/>
    </location>
</feature>
<dbReference type="GO" id="GO:0009326">
    <property type="term" value="C:formate dehydrogenase complex"/>
    <property type="evidence" value="ECO:0007669"/>
    <property type="project" value="InterPro"/>
</dbReference>
<keyword evidence="6" id="KW-0349">Heme</keyword>
<dbReference type="STRING" id="1286106.MPL1_02558"/>
<dbReference type="eggNOG" id="COG2864">
    <property type="taxonomic scope" value="Bacteria"/>
</dbReference>
<dbReference type="PANTHER" id="PTHR30074:SF6">
    <property type="entry name" value="FORMATE DEHYDROGENASE GAMMA SUBUNIT"/>
    <property type="match status" value="1"/>
</dbReference>
<dbReference type="GO" id="GO:0022904">
    <property type="term" value="P:respiratory electron transport chain"/>
    <property type="evidence" value="ECO:0007669"/>
    <property type="project" value="InterPro"/>
</dbReference>
<keyword evidence="10 13" id="KW-1133">Transmembrane helix</keyword>
<keyword evidence="12 13" id="KW-0472">Membrane</keyword>
<keyword evidence="11" id="KW-0408">Iron</keyword>
<dbReference type="InterPro" id="IPR051817">
    <property type="entry name" value="FDH_cytochrome_b556_subunit"/>
</dbReference>
<dbReference type="EMBL" id="APHR01000011">
    <property type="protein sequence ID" value="EMR13905.1"/>
    <property type="molecule type" value="Genomic_DNA"/>
</dbReference>
<comment type="cofactor">
    <cofactor evidence="1">
        <name>heme</name>
        <dbReference type="ChEBI" id="CHEBI:30413"/>
    </cofactor>
</comment>
<evidence type="ECO:0000256" key="12">
    <source>
        <dbReference type="ARBA" id="ARBA00023136"/>
    </source>
</evidence>
<evidence type="ECO:0000256" key="1">
    <source>
        <dbReference type="ARBA" id="ARBA00001971"/>
    </source>
</evidence>
<evidence type="ECO:0000256" key="4">
    <source>
        <dbReference type="ARBA" id="ARBA00022448"/>
    </source>
</evidence>
<keyword evidence="4" id="KW-0813">Transport</keyword>
<dbReference type="GO" id="GO:0015944">
    <property type="term" value="P:formate oxidation"/>
    <property type="evidence" value="ECO:0007669"/>
    <property type="project" value="UniProtKB-ARBA"/>
</dbReference>
<dbReference type="GO" id="GO:0009061">
    <property type="term" value="P:anaerobic respiration"/>
    <property type="evidence" value="ECO:0007669"/>
    <property type="project" value="TreeGrafter"/>
</dbReference>
<dbReference type="InterPro" id="IPR016174">
    <property type="entry name" value="Di-haem_cyt_TM"/>
</dbReference>
<keyword evidence="9" id="KW-0249">Electron transport</keyword>
<feature type="transmembrane region" description="Helical" evidence="13">
    <location>
        <begin position="143"/>
        <end position="164"/>
    </location>
</feature>
<dbReference type="SUPFAM" id="SSF81342">
    <property type="entry name" value="Transmembrane di-heme cytochromes"/>
    <property type="match status" value="1"/>
</dbReference>
<keyword evidence="16" id="KW-1185">Reference proteome</keyword>
<comment type="caution">
    <text evidence="15">The sequence shown here is derived from an EMBL/GenBank/DDBJ whole genome shotgun (WGS) entry which is preliminary data.</text>
</comment>
<evidence type="ECO:0000256" key="7">
    <source>
        <dbReference type="ARBA" id="ARBA00022692"/>
    </source>
</evidence>
<sequence>MPATSTMNLAQRKKIMRRSFIVMLLAIILLPLSGYWLMGNQATDSEATVTNPRADTWRQVRQGSPDAYTAVQGRETNVLIQNMGQNWRQLRNGPLATYGSWLIFAVLAALTLFYLTRGQVKLTHPRTGKTVERWTLNERRLHWLTATLFIILAITGLSLLYGRYVLIPIMGHVAFAAYADVAKWAHNILGPVFSVALLVILVKWFKENLFSRVDLEWFKGFGGIIGDQHPPAGKFNGGEKLWYWTLATAGVAICATGFVLDFPNFDQTRFVIQISHLIHLSTAFLLIAFAFGHIYIGTIGTEGALEGMTTGHVDTAWAEQHHNLWLEELQAQQQADNDKQTPQ</sequence>
<protein>
    <submittedName>
        <fullName evidence="15">Formate dehydrogenase O subunit gamma</fullName>
    </submittedName>
</protein>
<evidence type="ECO:0000256" key="9">
    <source>
        <dbReference type="ARBA" id="ARBA00022982"/>
    </source>
</evidence>
<evidence type="ECO:0000256" key="10">
    <source>
        <dbReference type="ARBA" id="ARBA00022989"/>
    </source>
</evidence>
<accession>M7PJ46</accession>
<evidence type="ECO:0000256" key="13">
    <source>
        <dbReference type="SAM" id="Phobius"/>
    </source>
</evidence>
<dbReference type="GO" id="GO:0008863">
    <property type="term" value="F:formate dehydrogenase (NAD+) activity"/>
    <property type="evidence" value="ECO:0007669"/>
    <property type="project" value="InterPro"/>
</dbReference>
<reference evidence="15 16" key="1">
    <citation type="journal article" date="2013" name="Genome Announc.">
        <title>Draft Genome Sequence of Methylophaga lonarensis MPLT, a Haloalkaliphilic (Non-Methane-Utilizing) Methylotroph.</title>
        <authorList>
            <person name="Shetty S.A."/>
            <person name="Marathe N.P."/>
            <person name="Munot H."/>
            <person name="Antony C.P."/>
            <person name="Dhotre D.P."/>
            <person name="Murrell J.C."/>
            <person name="Shouche Y.S."/>
        </authorList>
    </citation>
    <scope>NUCLEOTIDE SEQUENCE [LARGE SCALE GENOMIC DNA]</scope>
    <source>
        <strain evidence="15 16">MPL</strain>
    </source>
</reference>
<feature type="domain" description="Cytochrome b561 bacterial/Ni-hydrogenase" evidence="14">
    <location>
        <begin position="133"/>
        <end position="311"/>
    </location>
</feature>
<evidence type="ECO:0000256" key="8">
    <source>
        <dbReference type="ARBA" id="ARBA00022723"/>
    </source>
</evidence>
<evidence type="ECO:0000256" key="5">
    <source>
        <dbReference type="ARBA" id="ARBA00022475"/>
    </source>
</evidence>
<organism evidence="15 16">
    <name type="scientific">Methylophaga lonarensis MPL</name>
    <dbReference type="NCBI Taxonomy" id="1286106"/>
    <lineage>
        <taxon>Bacteria</taxon>
        <taxon>Pseudomonadati</taxon>
        <taxon>Pseudomonadota</taxon>
        <taxon>Gammaproteobacteria</taxon>
        <taxon>Thiotrichales</taxon>
        <taxon>Piscirickettsiaceae</taxon>
        <taxon>Methylophaga</taxon>
    </lineage>
</organism>
<dbReference type="NCBIfam" id="TIGR01583">
    <property type="entry name" value="formate-DH-gamm"/>
    <property type="match status" value="1"/>
</dbReference>
<dbReference type="GO" id="GO:0046872">
    <property type="term" value="F:metal ion binding"/>
    <property type="evidence" value="ECO:0007669"/>
    <property type="project" value="UniProtKB-KW"/>
</dbReference>
<keyword evidence="7 13" id="KW-0812">Transmembrane</keyword>